<keyword evidence="3" id="KW-1185">Reference proteome</keyword>
<dbReference type="EMBL" id="FJMZ01000007">
    <property type="protein sequence ID" value="CZQ88242.1"/>
    <property type="molecule type" value="Genomic_DNA"/>
</dbReference>
<reference evidence="1 3" key="1">
    <citation type="submission" date="2016-02" db="EMBL/GenBank/DDBJ databases">
        <authorList>
            <person name="Strepis N."/>
        </authorList>
    </citation>
    <scope>NUCLEOTIDE SEQUENCE [LARGE SCALE GENOMIC DNA]</scope>
    <source>
        <strain evidence="1">Trichococcus flocculiformis</strain>
    </source>
</reference>
<dbReference type="Proteomes" id="UP000195947">
    <property type="component" value="Unassembled WGS sequence"/>
</dbReference>
<evidence type="ECO:0000313" key="2">
    <source>
        <dbReference type="EMBL" id="SFH80553.1"/>
    </source>
</evidence>
<evidence type="ECO:0008006" key="5">
    <source>
        <dbReference type="Google" id="ProtNLM"/>
    </source>
</evidence>
<accession>A0AB38BI16</accession>
<evidence type="ECO:0000313" key="1">
    <source>
        <dbReference type="EMBL" id="CZQ88242.1"/>
    </source>
</evidence>
<dbReference type="AlphaFoldDB" id="A0AB38BI16"/>
<evidence type="ECO:0000313" key="4">
    <source>
        <dbReference type="Proteomes" id="UP000199686"/>
    </source>
</evidence>
<protein>
    <recommendedName>
        <fullName evidence="5">Phage protein</fullName>
    </recommendedName>
</protein>
<dbReference type="Proteomes" id="UP000199686">
    <property type="component" value="Unassembled WGS sequence"/>
</dbReference>
<dbReference type="EMBL" id="FOQC01000016">
    <property type="protein sequence ID" value="SFH80553.1"/>
    <property type="molecule type" value="Genomic_DNA"/>
</dbReference>
<organism evidence="2 4">
    <name type="scientific">Trichococcus flocculiformis</name>
    <dbReference type="NCBI Taxonomy" id="82803"/>
    <lineage>
        <taxon>Bacteria</taxon>
        <taxon>Bacillati</taxon>
        <taxon>Bacillota</taxon>
        <taxon>Bacilli</taxon>
        <taxon>Lactobacillales</taxon>
        <taxon>Carnobacteriaceae</taxon>
        <taxon>Trichococcus</taxon>
    </lineage>
</organism>
<comment type="caution">
    <text evidence="2">The sequence shown here is derived from an EMBL/GenBank/DDBJ whole genome shotgun (WGS) entry which is preliminary data.</text>
</comment>
<evidence type="ECO:0000313" key="3">
    <source>
        <dbReference type="Proteomes" id="UP000195947"/>
    </source>
</evidence>
<reference evidence="2 4" key="2">
    <citation type="submission" date="2016-10" db="EMBL/GenBank/DDBJ databases">
        <authorList>
            <person name="Varghese N."/>
            <person name="Submissions S."/>
        </authorList>
    </citation>
    <scope>NUCLEOTIDE SEQUENCE [LARGE SCALE GENOMIC DNA]</scope>
    <source>
        <strain evidence="2 4">DSM 2094</strain>
    </source>
</reference>
<proteinExistence type="predicted"/>
<sequence>MIRWMHPKIQDKNIGWMRGQISRTIERTTNMKMNIEFIDPSNAAVEIPKTDAYLKSAQIIGEKLNALNLPNQQHNSFVKDLVEHTEITRQEAFMSGFSMALDLAKGAKK</sequence>
<name>A0AB38BI16_9LACT</name>
<gene>
    <name evidence="2" type="ORF">SAMN04488507_101635</name>
    <name evidence="1" type="ORF">TFLO_961</name>
</gene>